<dbReference type="STRING" id="1758689.SGUI_0111"/>
<keyword evidence="2" id="KW-1185">Reference proteome</keyword>
<gene>
    <name evidence="1" type="ORF">SGUI_0111</name>
</gene>
<dbReference type="PATRIC" id="fig|1758689.4.peg.111"/>
<organism evidence="1 2">
    <name type="scientific">Serinicoccus hydrothermalis</name>
    <dbReference type="NCBI Taxonomy" id="1758689"/>
    <lineage>
        <taxon>Bacteria</taxon>
        <taxon>Bacillati</taxon>
        <taxon>Actinomycetota</taxon>
        <taxon>Actinomycetes</taxon>
        <taxon>Micrococcales</taxon>
        <taxon>Ornithinimicrobiaceae</taxon>
        <taxon>Serinicoccus</taxon>
    </lineage>
</organism>
<evidence type="ECO:0008006" key="3">
    <source>
        <dbReference type="Google" id="ProtNLM"/>
    </source>
</evidence>
<accession>A0A1B1N7V2</accession>
<dbReference type="RefSeq" id="WP_418314006.1">
    <property type="nucleotide sequence ID" value="NZ_CP014989.1"/>
</dbReference>
<dbReference type="KEGG" id="serj:SGUI_0111"/>
<evidence type="ECO:0000313" key="1">
    <source>
        <dbReference type="EMBL" id="ANS77507.1"/>
    </source>
</evidence>
<dbReference type="Pfam" id="PF11343">
    <property type="entry name" value="DUF3145"/>
    <property type="match status" value="1"/>
</dbReference>
<dbReference type="EMBL" id="CP014989">
    <property type="protein sequence ID" value="ANS77507.1"/>
    <property type="molecule type" value="Genomic_DNA"/>
</dbReference>
<name>A0A1B1N7V2_9MICO</name>
<evidence type="ECO:0000313" key="2">
    <source>
        <dbReference type="Proteomes" id="UP000092482"/>
    </source>
</evidence>
<reference evidence="1 2" key="1">
    <citation type="submission" date="2016-03" db="EMBL/GenBank/DDBJ databases">
        <title>Shallow-sea hydrothermal system.</title>
        <authorList>
            <person name="Tang K."/>
        </authorList>
    </citation>
    <scope>NUCLEOTIDE SEQUENCE [LARGE SCALE GENOMIC DNA]</scope>
    <source>
        <strain evidence="1 2">JLT9</strain>
    </source>
</reference>
<sequence>MSAVMPRVMTRGVVFIHSTPTALCPHIAWAIEGVLDTRVSLDWVTQHAEPGTMRTEFAWTGEAGTGATIASAMRGWDGLRYEVVEEASRGSDGVRWTHTPALGVHTARLSANGDVVVNEDRLRHIMESAAGSAATLTAELDRALGAAWDAELETYRHAGEGAPATWLHKVG</sequence>
<dbReference type="InterPro" id="IPR021491">
    <property type="entry name" value="DUF3145"/>
</dbReference>
<dbReference type="AlphaFoldDB" id="A0A1B1N7V2"/>
<protein>
    <recommendedName>
        <fullName evidence="3">DUF3145 domain-containing protein</fullName>
    </recommendedName>
</protein>
<proteinExistence type="predicted"/>
<dbReference type="Proteomes" id="UP000092482">
    <property type="component" value="Chromosome"/>
</dbReference>